<feature type="transmembrane region" description="Helical" evidence="7">
    <location>
        <begin position="170"/>
        <end position="192"/>
    </location>
</feature>
<protein>
    <submittedName>
        <fullName evidence="9">MFS transporter</fullName>
    </submittedName>
</protein>
<feature type="transmembrane region" description="Helical" evidence="7">
    <location>
        <begin position="289"/>
        <end position="309"/>
    </location>
</feature>
<feature type="transmembrane region" description="Helical" evidence="7">
    <location>
        <begin position="382"/>
        <end position="402"/>
    </location>
</feature>
<keyword evidence="2" id="KW-0813">Transport</keyword>
<evidence type="ECO:0000313" key="10">
    <source>
        <dbReference type="Proteomes" id="UP000677082"/>
    </source>
</evidence>
<dbReference type="InterPro" id="IPR020846">
    <property type="entry name" value="MFS_dom"/>
</dbReference>
<feature type="transmembrane region" description="Helical" evidence="7">
    <location>
        <begin position="230"/>
        <end position="253"/>
    </location>
</feature>
<dbReference type="RefSeq" id="WP_213007725.1">
    <property type="nucleotide sequence ID" value="NZ_BOQN01000050.1"/>
</dbReference>
<evidence type="ECO:0000256" key="7">
    <source>
        <dbReference type="SAM" id="Phobius"/>
    </source>
</evidence>
<dbReference type="AlphaFoldDB" id="A0A919TB70"/>
<reference evidence="9 10" key="1">
    <citation type="submission" date="2021-03" db="EMBL/GenBank/DDBJ databases">
        <title>Whole genome shotgun sequence of Actinoplanes toevensis NBRC 105298.</title>
        <authorList>
            <person name="Komaki H."/>
            <person name="Tamura T."/>
        </authorList>
    </citation>
    <scope>NUCLEOTIDE SEQUENCE [LARGE SCALE GENOMIC DNA]</scope>
    <source>
        <strain evidence="9 10">NBRC 105298</strain>
    </source>
</reference>
<keyword evidence="10" id="KW-1185">Reference proteome</keyword>
<dbReference type="InterPro" id="IPR010290">
    <property type="entry name" value="TM_effector"/>
</dbReference>
<proteinExistence type="predicted"/>
<organism evidence="9 10">
    <name type="scientific">Paractinoplanes toevensis</name>
    <dbReference type="NCBI Taxonomy" id="571911"/>
    <lineage>
        <taxon>Bacteria</taxon>
        <taxon>Bacillati</taxon>
        <taxon>Actinomycetota</taxon>
        <taxon>Actinomycetes</taxon>
        <taxon>Micromonosporales</taxon>
        <taxon>Micromonosporaceae</taxon>
        <taxon>Paractinoplanes</taxon>
    </lineage>
</organism>
<keyword evidence="5 7" id="KW-1133">Transmembrane helix</keyword>
<dbReference type="InterPro" id="IPR036259">
    <property type="entry name" value="MFS_trans_sf"/>
</dbReference>
<sequence>MSDATAGSKTGGLWRHGNFMRLWTGQAVSDFGGEITQLALPLTAIFVLNAPVWQVGLLRAATAAPLLLFSIPAGMLADRLRRRPILIVSDLARAVVLAVVPLAAVLHVLSIGLLVVVGLVAGTFNVLFLVTYQAFLPTVVTPDALVEGNSKLQTTGAIAEVAAPSAGGALIQWLTAPIVVLLDALSFLFSAFMISRVRVEETVVAAPRRALLADLLVGWRHLVAHPLLRAIAVGSTIMGIFFGVQQTVLILFMTRTLHYSALAIGLILAVGSVGAIVGAVASGRVGRNALGPTLIAATLLNAIGGTLLGTTTGALAVPVLVLGQFLVGASFPMYFVQQTSLRQAVSPPEYLGRITAAFAMITWGMIPIGALIGGLLPSFLGLQATLLLGGLGKLLAVAWLWFSPVRQVRSIET</sequence>
<evidence type="ECO:0000256" key="1">
    <source>
        <dbReference type="ARBA" id="ARBA00004651"/>
    </source>
</evidence>
<dbReference type="PANTHER" id="PTHR23513:SF6">
    <property type="entry name" value="MAJOR FACILITATOR SUPERFAMILY ASSOCIATED DOMAIN-CONTAINING PROTEIN"/>
    <property type="match status" value="1"/>
</dbReference>
<keyword evidence="6 7" id="KW-0472">Membrane</keyword>
<evidence type="ECO:0000256" key="6">
    <source>
        <dbReference type="ARBA" id="ARBA00023136"/>
    </source>
</evidence>
<dbReference type="EMBL" id="BOQN01000050">
    <property type="protein sequence ID" value="GIM91827.1"/>
    <property type="molecule type" value="Genomic_DNA"/>
</dbReference>
<dbReference type="CDD" id="cd06173">
    <property type="entry name" value="MFS_MefA_like"/>
    <property type="match status" value="1"/>
</dbReference>
<comment type="subcellular location">
    <subcellularLocation>
        <location evidence="1">Cell membrane</location>
        <topology evidence="1">Multi-pass membrane protein</topology>
    </subcellularLocation>
</comment>
<comment type="caution">
    <text evidence="9">The sequence shown here is derived from an EMBL/GenBank/DDBJ whole genome shotgun (WGS) entry which is preliminary data.</text>
</comment>
<dbReference type="GO" id="GO:0005886">
    <property type="term" value="C:plasma membrane"/>
    <property type="evidence" value="ECO:0007669"/>
    <property type="project" value="UniProtKB-SubCell"/>
</dbReference>
<feature type="transmembrane region" description="Helical" evidence="7">
    <location>
        <begin position="52"/>
        <end position="73"/>
    </location>
</feature>
<feature type="domain" description="Major facilitator superfamily (MFS) profile" evidence="8">
    <location>
        <begin position="227"/>
        <end position="413"/>
    </location>
</feature>
<gene>
    <name evidence="9" type="ORF">Ato02nite_036200</name>
</gene>
<dbReference type="GO" id="GO:0022857">
    <property type="term" value="F:transmembrane transporter activity"/>
    <property type="evidence" value="ECO:0007669"/>
    <property type="project" value="InterPro"/>
</dbReference>
<name>A0A919TB70_9ACTN</name>
<dbReference type="PANTHER" id="PTHR23513">
    <property type="entry name" value="INTEGRAL MEMBRANE EFFLUX PROTEIN-RELATED"/>
    <property type="match status" value="1"/>
</dbReference>
<evidence type="ECO:0000256" key="5">
    <source>
        <dbReference type="ARBA" id="ARBA00022989"/>
    </source>
</evidence>
<keyword evidence="4 7" id="KW-0812">Transmembrane</keyword>
<evidence type="ECO:0000256" key="4">
    <source>
        <dbReference type="ARBA" id="ARBA00022692"/>
    </source>
</evidence>
<evidence type="ECO:0000259" key="8">
    <source>
        <dbReference type="PROSITE" id="PS50850"/>
    </source>
</evidence>
<dbReference type="Proteomes" id="UP000677082">
    <property type="component" value="Unassembled WGS sequence"/>
</dbReference>
<feature type="transmembrane region" description="Helical" evidence="7">
    <location>
        <begin position="356"/>
        <end position="376"/>
    </location>
</feature>
<feature type="transmembrane region" description="Helical" evidence="7">
    <location>
        <begin position="259"/>
        <end position="282"/>
    </location>
</feature>
<evidence type="ECO:0000256" key="2">
    <source>
        <dbReference type="ARBA" id="ARBA00022448"/>
    </source>
</evidence>
<feature type="transmembrane region" description="Helical" evidence="7">
    <location>
        <begin position="315"/>
        <end position="336"/>
    </location>
</feature>
<dbReference type="Pfam" id="PF05977">
    <property type="entry name" value="MFS_3"/>
    <property type="match status" value="1"/>
</dbReference>
<dbReference type="PROSITE" id="PS50850">
    <property type="entry name" value="MFS"/>
    <property type="match status" value="1"/>
</dbReference>
<evidence type="ECO:0000313" key="9">
    <source>
        <dbReference type="EMBL" id="GIM91827.1"/>
    </source>
</evidence>
<feature type="transmembrane region" description="Helical" evidence="7">
    <location>
        <begin position="94"/>
        <end position="121"/>
    </location>
</feature>
<dbReference type="SUPFAM" id="SSF103473">
    <property type="entry name" value="MFS general substrate transporter"/>
    <property type="match status" value="1"/>
</dbReference>
<accession>A0A919TB70</accession>
<keyword evidence="3" id="KW-1003">Cell membrane</keyword>
<evidence type="ECO:0000256" key="3">
    <source>
        <dbReference type="ARBA" id="ARBA00022475"/>
    </source>
</evidence>
<dbReference type="Gene3D" id="1.20.1250.20">
    <property type="entry name" value="MFS general substrate transporter like domains"/>
    <property type="match status" value="1"/>
</dbReference>